<evidence type="ECO:0000313" key="4">
    <source>
        <dbReference type="Proteomes" id="UP000749646"/>
    </source>
</evidence>
<feature type="coiled-coil region" evidence="1">
    <location>
        <begin position="505"/>
        <end position="547"/>
    </location>
</feature>
<evidence type="ECO:0000313" key="3">
    <source>
        <dbReference type="EMBL" id="KAG0004106.1"/>
    </source>
</evidence>
<feature type="compositionally biased region" description="Polar residues" evidence="2">
    <location>
        <begin position="785"/>
        <end position="796"/>
    </location>
</feature>
<evidence type="ECO:0000256" key="2">
    <source>
        <dbReference type="SAM" id="MobiDB-lite"/>
    </source>
</evidence>
<feature type="region of interest" description="Disordered" evidence="2">
    <location>
        <begin position="174"/>
        <end position="247"/>
    </location>
</feature>
<feature type="region of interest" description="Disordered" evidence="2">
    <location>
        <begin position="1180"/>
        <end position="1285"/>
    </location>
</feature>
<proteinExistence type="predicted"/>
<feature type="compositionally biased region" description="Polar residues" evidence="2">
    <location>
        <begin position="211"/>
        <end position="232"/>
    </location>
</feature>
<feature type="compositionally biased region" description="Low complexity" evidence="2">
    <location>
        <begin position="1184"/>
        <end position="1200"/>
    </location>
</feature>
<dbReference type="PANTHER" id="PTHR14383">
    <property type="entry name" value="SWAP-70 RECOMBINASE"/>
    <property type="match status" value="1"/>
</dbReference>
<name>A0A9P6MJ22_9FUNG</name>
<feature type="compositionally biased region" description="Basic residues" evidence="2">
    <location>
        <begin position="1238"/>
        <end position="1247"/>
    </location>
</feature>
<organism evidence="3 4">
    <name type="scientific">Modicella reniformis</name>
    <dbReference type="NCBI Taxonomy" id="1440133"/>
    <lineage>
        <taxon>Eukaryota</taxon>
        <taxon>Fungi</taxon>
        <taxon>Fungi incertae sedis</taxon>
        <taxon>Mucoromycota</taxon>
        <taxon>Mortierellomycotina</taxon>
        <taxon>Mortierellomycetes</taxon>
        <taxon>Mortierellales</taxon>
        <taxon>Mortierellaceae</taxon>
        <taxon>Modicella</taxon>
    </lineage>
</organism>
<feature type="compositionally biased region" description="Low complexity" evidence="2">
    <location>
        <begin position="260"/>
        <end position="288"/>
    </location>
</feature>
<feature type="region of interest" description="Disordered" evidence="2">
    <location>
        <begin position="260"/>
        <end position="294"/>
    </location>
</feature>
<feature type="region of interest" description="Disordered" evidence="2">
    <location>
        <begin position="395"/>
        <end position="419"/>
    </location>
</feature>
<feature type="region of interest" description="Disordered" evidence="2">
    <location>
        <begin position="1034"/>
        <end position="1062"/>
    </location>
</feature>
<feature type="coiled-coil region" evidence="1">
    <location>
        <begin position="714"/>
        <end position="749"/>
    </location>
</feature>
<feature type="region of interest" description="Disordered" evidence="2">
    <location>
        <begin position="868"/>
        <end position="925"/>
    </location>
</feature>
<feature type="region of interest" description="Disordered" evidence="2">
    <location>
        <begin position="569"/>
        <end position="678"/>
    </location>
</feature>
<feature type="compositionally biased region" description="Basic and acidic residues" evidence="2">
    <location>
        <begin position="764"/>
        <end position="775"/>
    </location>
</feature>
<feature type="compositionally biased region" description="Low complexity" evidence="2">
    <location>
        <begin position="601"/>
        <end position="622"/>
    </location>
</feature>
<dbReference type="Proteomes" id="UP000749646">
    <property type="component" value="Unassembled WGS sequence"/>
</dbReference>
<dbReference type="EMBL" id="JAAAHW010000292">
    <property type="protein sequence ID" value="KAG0004106.1"/>
    <property type="molecule type" value="Genomic_DNA"/>
</dbReference>
<feature type="compositionally biased region" description="Low complexity" evidence="2">
    <location>
        <begin position="1208"/>
        <end position="1237"/>
    </location>
</feature>
<keyword evidence="4" id="KW-1185">Reference proteome</keyword>
<accession>A0A9P6MJ22</accession>
<sequence length="1321" mass="148071">MSTHTLDRTTTTNNNTANNPRTGSRTQPTASTLLALDVLLARAASAVSSPLKRPLLSASRRMLQPLPPTRLDTLANPLQMRGTVSPTGRLHHVDSADTEDDEHGNESADEAEDIDDIAELTSAKEQQQQQQLTAYLLQSQIQQRQQDLLHRRRLQRQHQREQYQRLYKEQQLQLQQQRLEAERESEGHQENKEHRGHENGIEDRVHVHSRVTMTNPFKVSTGEQNTSQLPTSRSRKPNKLKSNSNSDITTTAIAIPVTTTSSSTAKETTKSTLETAVPSILPASGPSAPSAPPKRQYKKTILRQQAALLAAQIKDENEARDLEATWRVLARADNIKRLRLLQSRLAYASYKVKRGLEDQPLELVAELFEESLEEESANSGDDSNRLSFCGTSLGSLSDLPSEPESHIQTSADASRRANTAVRVGCTSPITLTTYDATHERRRQSISRDRSHGSDEGVDQNSLPRKKTASKSYHDHQLQILSDDSGSDSTTNEHSSWSAQDLLQDIDLTNIALIQQELELEQEQERQIEELQQEQREQLQQLWKIQQDQKLALQKAHERLAARCRLSVNTPTNSFQDKPRGPSQANKATPDGDKESQYSHPSTNSIGSSATSSRQPQRRLTSPSPSPSPSLPAHEVQHNNRTVSEPDLDRIPLPSTDHTSCDPMSGSTVGEFDVTSNLSPSQLSENMLIVRAVKDEDYRSPSRSQRLKYKQEEYLQLQQQKLQQNRQREQELLRRQRQLELQQLQQHKRKQWLLQLHKQQGLEQEWEKQEPRESFQSKHQLPLAASSPSTSQVTNRLSKPVTAVGSAAATLKKKKPLKPVQKAPNTENILASVRDSASTIRSALVAATPALSTAKNLLLGTKRMHSAFEDKENIPDSPHSSPLLRNRLTVSKKDTNPFYDPPQPRPKVHKRQKPASPTYRSPTLPLSQPTTVRLTAQLEDSASLVVATGTTPIPSPTAPIQIMSTPAEFTASLSTDNLSSESTEVNGDFLHCFDQWMSELGSSEDVAGISVDHGFQPPFEFAAIADLVSAQDEDPAVLGQSNTEDEIGPGGQSGQEDETELDESELDRLLYSDAGDEYYGSYGAQGYVSTPTSEINNTQEIVTNDPVVADLYDWFPETIQHDASFDAATATDPHLSILSVDPTLSSFPAELAQSSLELTLDFATAGDPLWLQQELRMQQERQREQQQQQDEQQQQQQQQQQQRHHHQQDQYQQHQQHQQQQQQQQQQQEQQEQQQQQQQRRRQQKGHKQQSFLSTQLDPHSQLHETSTTDGTGTSRSEPPPLDLTRTTLLSSTFSDILSPSTLLAQPNSFIPLDSKEYSISL</sequence>
<keyword evidence="1" id="KW-0175">Coiled coil</keyword>
<dbReference type="PANTHER" id="PTHR14383:SF5">
    <property type="entry name" value="RUN DOMAIN-CONTAINING PROTEIN"/>
    <property type="match status" value="1"/>
</dbReference>
<reference evidence="3" key="1">
    <citation type="journal article" date="2020" name="Fungal Divers.">
        <title>Resolving the Mortierellaceae phylogeny through synthesis of multi-gene phylogenetics and phylogenomics.</title>
        <authorList>
            <person name="Vandepol N."/>
            <person name="Liber J."/>
            <person name="Desiro A."/>
            <person name="Na H."/>
            <person name="Kennedy M."/>
            <person name="Barry K."/>
            <person name="Grigoriev I.V."/>
            <person name="Miller A.N."/>
            <person name="O'Donnell K."/>
            <person name="Stajich J.E."/>
            <person name="Bonito G."/>
        </authorList>
    </citation>
    <scope>NUCLEOTIDE SEQUENCE</scope>
    <source>
        <strain evidence="3">MES-2147</strain>
    </source>
</reference>
<feature type="region of interest" description="Disordered" evidence="2">
    <location>
        <begin position="1"/>
        <end position="29"/>
    </location>
</feature>
<protein>
    <submittedName>
        <fullName evidence="3">Uncharacterized protein</fullName>
    </submittedName>
</protein>
<feature type="compositionally biased region" description="Acidic residues" evidence="2">
    <location>
        <begin position="96"/>
        <end position="111"/>
    </location>
</feature>
<comment type="caution">
    <text evidence="3">The sequence shown here is derived from an EMBL/GenBank/DDBJ whole genome shotgun (WGS) entry which is preliminary data.</text>
</comment>
<feature type="compositionally biased region" description="Basic and acidic residues" evidence="2">
    <location>
        <begin position="445"/>
        <end position="454"/>
    </location>
</feature>
<evidence type="ECO:0000256" key="1">
    <source>
        <dbReference type="SAM" id="Coils"/>
    </source>
</evidence>
<dbReference type="OrthoDB" id="2449941at2759"/>
<feature type="compositionally biased region" description="Polar residues" evidence="2">
    <location>
        <begin position="478"/>
        <end position="495"/>
    </location>
</feature>
<feature type="compositionally biased region" description="Low complexity" evidence="2">
    <location>
        <begin position="1265"/>
        <end position="1274"/>
    </location>
</feature>
<feature type="compositionally biased region" description="Polar residues" evidence="2">
    <location>
        <begin position="20"/>
        <end position="29"/>
    </location>
</feature>
<feature type="region of interest" description="Disordered" evidence="2">
    <location>
        <begin position="432"/>
        <end position="495"/>
    </location>
</feature>
<feature type="region of interest" description="Disordered" evidence="2">
    <location>
        <begin position="67"/>
        <end position="111"/>
    </location>
</feature>
<feature type="region of interest" description="Disordered" evidence="2">
    <location>
        <begin position="763"/>
        <end position="796"/>
    </location>
</feature>
<gene>
    <name evidence="3" type="ORF">BGZ65_000926</name>
</gene>
<feature type="compositionally biased region" description="Basic and acidic residues" evidence="2">
    <location>
        <begin position="179"/>
        <end position="206"/>
    </location>
</feature>
<feature type="compositionally biased region" description="Low complexity" evidence="2">
    <location>
        <begin position="9"/>
        <end position="19"/>
    </location>
</feature>